<evidence type="ECO:0000256" key="2">
    <source>
        <dbReference type="ARBA" id="ARBA00023015"/>
    </source>
</evidence>
<keyword evidence="7" id="KW-1185">Reference proteome</keyword>
<dbReference type="Proteomes" id="UP001623290">
    <property type="component" value="Chromosome"/>
</dbReference>
<dbReference type="Gene3D" id="1.10.10.10">
    <property type="entry name" value="Winged helix-like DNA-binding domain superfamily/Winged helix DNA-binding domain"/>
    <property type="match status" value="1"/>
</dbReference>
<dbReference type="InterPro" id="IPR058163">
    <property type="entry name" value="LysR-type_TF_proteobact-type"/>
</dbReference>
<evidence type="ECO:0000256" key="3">
    <source>
        <dbReference type="ARBA" id="ARBA00023125"/>
    </source>
</evidence>
<dbReference type="SUPFAM" id="SSF53850">
    <property type="entry name" value="Periplasmic binding protein-like II"/>
    <property type="match status" value="1"/>
</dbReference>
<dbReference type="InterPro" id="IPR036390">
    <property type="entry name" value="WH_DNA-bd_sf"/>
</dbReference>
<gene>
    <name evidence="6" type="ORF">RPE78_00215</name>
</gene>
<evidence type="ECO:0000313" key="7">
    <source>
        <dbReference type="Proteomes" id="UP001623290"/>
    </source>
</evidence>
<evidence type="ECO:0000259" key="5">
    <source>
        <dbReference type="PROSITE" id="PS50931"/>
    </source>
</evidence>
<dbReference type="InterPro" id="IPR036388">
    <property type="entry name" value="WH-like_DNA-bd_sf"/>
</dbReference>
<proteinExistence type="inferred from homology"/>
<feature type="domain" description="HTH lysR-type" evidence="5">
    <location>
        <begin position="12"/>
        <end position="69"/>
    </location>
</feature>
<accession>A0ABZ1DY83</accession>
<keyword evidence="2" id="KW-0805">Transcription regulation</keyword>
<keyword evidence="3" id="KW-0238">DNA-binding</keyword>
<dbReference type="InterPro" id="IPR005119">
    <property type="entry name" value="LysR_subst-bd"/>
</dbReference>
<dbReference type="InterPro" id="IPR000847">
    <property type="entry name" value="LysR_HTH_N"/>
</dbReference>
<evidence type="ECO:0000313" key="6">
    <source>
        <dbReference type="EMBL" id="WRY33753.1"/>
    </source>
</evidence>
<sequence>MQSYLADMQHEFDWNDLKFFLALYRSKRMVMAAHTLGIDQTTIARRVRQLEKSIGAQLFTKTPEGYEITPAGERILPLALEVERATGRAREEIGGEAGQLSGTVRVGAPDGLGIHFVAPVLTRFQEDYPDIQIELLVRSRTFRLSRQEAHLTFSMALPTSGRLLARRMTEYHLGFYASRDYLAQHGTPKTLEDVKDHNYVGYVDELLPTDAMRYQVELGITNPVLFGSNSILAQREAIREGAGIGVLPAYVIHDDPDLVPILAPRHVLKRTMWILSHQSTEDLARVRLVSEYLQNATRASRARFVL</sequence>
<evidence type="ECO:0000256" key="1">
    <source>
        <dbReference type="ARBA" id="ARBA00009437"/>
    </source>
</evidence>
<reference evidence="6 7" key="1">
    <citation type="submission" date="2023-09" db="EMBL/GenBank/DDBJ databases">
        <title>Thioclava shenzhenensis sp. nov., a multidrug resistant bacteria-antagonizing species isolated from coastal seawater.</title>
        <authorList>
            <person name="Long M."/>
        </authorList>
    </citation>
    <scope>NUCLEOTIDE SEQUENCE [LARGE SCALE GENOMIC DNA]</scope>
    <source>
        <strain evidence="6 7">FTW29</strain>
    </source>
</reference>
<dbReference type="Pfam" id="PF00126">
    <property type="entry name" value="HTH_1"/>
    <property type="match status" value="1"/>
</dbReference>
<organism evidence="6 7">
    <name type="scientific">Thioclava litoralis</name>
    <dbReference type="NCBI Taxonomy" id="3076557"/>
    <lineage>
        <taxon>Bacteria</taxon>
        <taxon>Pseudomonadati</taxon>
        <taxon>Pseudomonadota</taxon>
        <taxon>Alphaproteobacteria</taxon>
        <taxon>Rhodobacterales</taxon>
        <taxon>Paracoccaceae</taxon>
        <taxon>Thioclava</taxon>
    </lineage>
</organism>
<dbReference type="Gene3D" id="3.40.190.290">
    <property type="match status" value="1"/>
</dbReference>
<dbReference type="Pfam" id="PF03466">
    <property type="entry name" value="LysR_substrate"/>
    <property type="match status" value="1"/>
</dbReference>
<dbReference type="RefSeq" id="WP_339107513.1">
    <property type="nucleotide sequence ID" value="NZ_CP135443.1"/>
</dbReference>
<dbReference type="PANTHER" id="PTHR30537:SF3">
    <property type="entry name" value="TRANSCRIPTIONAL REGULATORY PROTEIN"/>
    <property type="match status" value="1"/>
</dbReference>
<protein>
    <submittedName>
        <fullName evidence="6">LysR family transcriptional regulator</fullName>
    </submittedName>
</protein>
<name>A0ABZ1DY83_9RHOB</name>
<dbReference type="EMBL" id="CP135443">
    <property type="protein sequence ID" value="WRY33753.1"/>
    <property type="molecule type" value="Genomic_DNA"/>
</dbReference>
<evidence type="ECO:0000256" key="4">
    <source>
        <dbReference type="ARBA" id="ARBA00023163"/>
    </source>
</evidence>
<keyword evidence="4" id="KW-0804">Transcription</keyword>
<dbReference type="PANTHER" id="PTHR30537">
    <property type="entry name" value="HTH-TYPE TRANSCRIPTIONAL REGULATOR"/>
    <property type="match status" value="1"/>
</dbReference>
<dbReference type="PROSITE" id="PS50931">
    <property type="entry name" value="HTH_LYSR"/>
    <property type="match status" value="1"/>
</dbReference>
<dbReference type="SUPFAM" id="SSF46785">
    <property type="entry name" value="Winged helix' DNA-binding domain"/>
    <property type="match status" value="1"/>
</dbReference>
<comment type="similarity">
    <text evidence="1">Belongs to the LysR transcriptional regulatory family.</text>
</comment>